<keyword evidence="3" id="KW-1185">Reference proteome</keyword>
<feature type="compositionally biased region" description="Basic residues" evidence="1">
    <location>
        <begin position="12"/>
        <end position="22"/>
    </location>
</feature>
<dbReference type="InParanoid" id="E4ZIZ0"/>
<evidence type="ECO:0000256" key="1">
    <source>
        <dbReference type="SAM" id="MobiDB-lite"/>
    </source>
</evidence>
<feature type="region of interest" description="Disordered" evidence="1">
    <location>
        <begin position="1"/>
        <end position="24"/>
    </location>
</feature>
<evidence type="ECO:0000313" key="3">
    <source>
        <dbReference type="Proteomes" id="UP000002668"/>
    </source>
</evidence>
<name>E4ZIZ0_LEPMJ</name>
<dbReference type="VEuPathDB" id="FungiDB:LEMA_uP067680.1"/>
<reference evidence="3" key="1">
    <citation type="journal article" date="2011" name="Nat. Commun.">
        <title>Effector diversification within compartments of the Leptosphaeria maculans genome affected by Repeat-Induced Point mutations.</title>
        <authorList>
            <person name="Rouxel T."/>
            <person name="Grandaubert J."/>
            <person name="Hane J.K."/>
            <person name="Hoede C."/>
            <person name="van de Wouw A.P."/>
            <person name="Couloux A."/>
            <person name="Dominguez V."/>
            <person name="Anthouard V."/>
            <person name="Bally P."/>
            <person name="Bourras S."/>
            <person name="Cozijnsen A.J."/>
            <person name="Ciuffetti L.M."/>
            <person name="Degrave A."/>
            <person name="Dilmaghani A."/>
            <person name="Duret L."/>
            <person name="Fudal I."/>
            <person name="Goodwin S.B."/>
            <person name="Gout L."/>
            <person name="Glaser N."/>
            <person name="Linglin J."/>
            <person name="Kema G.H.J."/>
            <person name="Lapalu N."/>
            <person name="Lawrence C.B."/>
            <person name="May K."/>
            <person name="Meyer M."/>
            <person name="Ollivier B."/>
            <person name="Poulain J."/>
            <person name="Schoch C.L."/>
            <person name="Simon A."/>
            <person name="Spatafora J.W."/>
            <person name="Stachowiak A."/>
            <person name="Turgeon B.G."/>
            <person name="Tyler B.M."/>
            <person name="Vincent D."/>
            <person name="Weissenbach J."/>
            <person name="Amselem J."/>
            <person name="Quesneville H."/>
            <person name="Oliver R.P."/>
            <person name="Wincker P."/>
            <person name="Balesdent M.-H."/>
            <person name="Howlett B.J."/>
        </authorList>
    </citation>
    <scope>NUCLEOTIDE SEQUENCE [LARGE SCALE GENOMIC DNA]</scope>
    <source>
        <strain evidence="3">JN3 / isolate v23.1.3 / race Av1-4-5-6-7-8</strain>
    </source>
</reference>
<protein>
    <submittedName>
        <fullName evidence="2">Predicted protein</fullName>
    </submittedName>
</protein>
<accession>E4ZIZ0</accession>
<proteinExistence type="predicted"/>
<dbReference type="EMBL" id="FP929072">
    <property type="protein sequence ID" value="CBX91260.1"/>
    <property type="molecule type" value="Genomic_DNA"/>
</dbReference>
<dbReference type="Proteomes" id="UP000002668">
    <property type="component" value="Genome"/>
</dbReference>
<sequence length="50" mass="5610">MKKKGAQQAKPCKGHGRMRNRRSLSSVARLVWEGTRDRGLHEGGIFACSR</sequence>
<dbReference type="AlphaFoldDB" id="E4ZIZ0"/>
<dbReference type="HOGENOM" id="CLU_3125325_0_0_1"/>
<gene>
    <name evidence="2" type="ORF">LEMA_uP067680.1</name>
</gene>
<evidence type="ECO:0000313" key="2">
    <source>
        <dbReference type="EMBL" id="CBX91260.1"/>
    </source>
</evidence>
<organism evidence="3">
    <name type="scientific">Leptosphaeria maculans (strain JN3 / isolate v23.1.3 / race Av1-4-5-6-7-8)</name>
    <name type="common">Blackleg fungus</name>
    <name type="synonym">Phoma lingam</name>
    <dbReference type="NCBI Taxonomy" id="985895"/>
    <lineage>
        <taxon>Eukaryota</taxon>
        <taxon>Fungi</taxon>
        <taxon>Dikarya</taxon>
        <taxon>Ascomycota</taxon>
        <taxon>Pezizomycotina</taxon>
        <taxon>Dothideomycetes</taxon>
        <taxon>Pleosporomycetidae</taxon>
        <taxon>Pleosporales</taxon>
        <taxon>Pleosporineae</taxon>
        <taxon>Leptosphaeriaceae</taxon>
        <taxon>Plenodomus</taxon>
        <taxon>Plenodomus lingam/Leptosphaeria maculans species complex</taxon>
    </lineage>
</organism>